<dbReference type="GO" id="GO:0030170">
    <property type="term" value="F:pyridoxal phosphate binding"/>
    <property type="evidence" value="ECO:0007669"/>
    <property type="project" value="InterPro"/>
</dbReference>
<dbReference type="GO" id="GO:0017059">
    <property type="term" value="C:serine palmitoyltransferase complex"/>
    <property type="evidence" value="ECO:0007669"/>
    <property type="project" value="TreeGrafter"/>
</dbReference>
<dbReference type="GO" id="GO:0004758">
    <property type="term" value="F:serine C-palmitoyltransferase activity"/>
    <property type="evidence" value="ECO:0007669"/>
    <property type="project" value="TreeGrafter"/>
</dbReference>
<keyword evidence="4" id="KW-1185">Reference proteome</keyword>
<evidence type="ECO:0000313" key="4">
    <source>
        <dbReference type="Proteomes" id="UP000708208"/>
    </source>
</evidence>
<proteinExistence type="predicted"/>
<dbReference type="Proteomes" id="UP000708208">
    <property type="component" value="Unassembled WGS sequence"/>
</dbReference>
<gene>
    <name evidence="3" type="ORF">AFUS01_LOCUS1091</name>
</gene>
<dbReference type="Pfam" id="PF00155">
    <property type="entry name" value="Aminotran_1_2"/>
    <property type="match status" value="1"/>
</dbReference>
<organism evidence="3 4">
    <name type="scientific">Allacma fusca</name>
    <dbReference type="NCBI Taxonomy" id="39272"/>
    <lineage>
        <taxon>Eukaryota</taxon>
        <taxon>Metazoa</taxon>
        <taxon>Ecdysozoa</taxon>
        <taxon>Arthropoda</taxon>
        <taxon>Hexapoda</taxon>
        <taxon>Collembola</taxon>
        <taxon>Symphypleona</taxon>
        <taxon>Sminthuridae</taxon>
        <taxon>Allacma</taxon>
    </lineage>
</organism>
<dbReference type="GO" id="GO:0046512">
    <property type="term" value="P:sphingosine biosynthetic process"/>
    <property type="evidence" value="ECO:0007669"/>
    <property type="project" value="TreeGrafter"/>
</dbReference>
<dbReference type="GO" id="GO:0016020">
    <property type="term" value="C:membrane"/>
    <property type="evidence" value="ECO:0007669"/>
    <property type="project" value="GOC"/>
</dbReference>
<protein>
    <recommendedName>
        <fullName evidence="2">Aminotransferase class I/classII large domain-containing protein</fullName>
    </recommendedName>
</protein>
<evidence type="ECO:0000256" key="1">
    <source>
        <dbReference type="ARBA" id="ARBA00022679"/>
    </source>
</evidence>
<dbReference type="InterPro" id="IPR050087">
    <property type="entry name" value="AON_synthase_class-II"/>
</dbReference>
<dbReference type="PANTHER" id="PTHR13693">
    <property type="entry name" value="CLASS II AMINOTRANSFERASE/8-AMINO-7-OXONONANOATE SYNTHASE"/>
    <property type="match status" value="1"/>
</dbReference>
<reference evidence="3" key="1">
    <citation type="submission" date="2021-06" db="EMBL/GenBank/DDBJ databases">
        <authorList>
            <person name="Hodson N. C."/>
            <person name="Mongue J. A."/>
            <person name="Jaron S. K."/>
        </authorList>
    </citation>
    <scope>NUCLEOTIDE SEQUENCE</scope>
</reference>
<dbReference type="OrthoDB" id="65434at2759"/>
<name>A0A8J2JCC9_9HEXA</name>
<feature type="domain" description="Aminotransferase class I/classII large" evidence="2">
    <location>
        <begin position="18"/>
        <end position="114"/>
    </location>
</feature>
<feature type="non-terminal residue" evidence="3">
    <location>
        <position position="117"/>
    </location>
</feature>
<sequence>MSAPVAEQIMSSMKIIMGETGSGEGVRRIRQLARNSRYFRQRLKQLRFVVYGNDDSPVIPVRVNMISKLTYCVREMRKAGVAVVGVGFPATPILEGKIRFCMSASHTKEMLDHVWGL</sequence>
<comment type="caution">
    <text evidence="3">The sequence shown here is derived from an EMBL/GenBank/DDBJ whole genome shotgun (WGS) entry which is preliminary data.</text>
</comment>
<dbReference type="GO" id="GO:0046513">
    <property type="term" value="P:ceramide biosynthetic process"/>
    <property type="evidence" value="ECO:0007669"/>
    <property type="project" value="TreeGrafter"/>
</dbReference>
<dbReference type="EMBL" id="CAJVCH010006054">
    <property type="protein sequence ID" value="CAG7659262.1"/>
    <property type="molecule type" value="Genomic_DNA"/>
</dbReference>
<evidence type="ECO:0000313" key="3">
    <source>
        <dbReference type="EMBL" id="CAG7659262.1"/>
    </source>
</evidence>
<keyword evidence="1" id="KW-0808">Transferase</keyword>
<dbReference type="AlphaFoldDB" id="A0A8J2JCC9"/>
<evidence type="ECO:0000259" key="2">
    <source>
        <dbReference type="Pfam" id="PF00155"/>
    </source>
</evidence>
<dbReference type="InterPro" id="IPR004839">
    <property type="entry name" value="Aminotransferase_I/II_large"/>
</dbReference>
<feature type="non-terminal residue" evidence="3">
    <location>
        <position position="1"/>
    </location>
</feature>
<dbReference type="PANTHER" id="PTHR13693:SF3">
    <property type="entry name" value="LD36009P"/>
    <property type="match status" value="1"/>
</dbReference>
<accession>A0A8J2JCC9</accession>